<proteinExistence type="predicted"/>
<dbReference type="InterPro" id="IPR003148">
    <property type="entry name" value="RCK_N"/>
</dbReference>
<dbReference type="STRING" id="1987383.A5844_000935"/>
<dbReference type="PROSITE" id="PS51201">
    <property type="entry name" value="RCK_N"/>
    <property type="match status" value="1"/>
</dbReference>
<name>A0A242JZG2_9ENTE</name>
<dbReference type="Proteomes" id="UP000194933">
    <property type="component" value="Unassembled WGS sequence"/>
</dbReference>
<dbReference type="GO" id="GO:0005886">
    <property type="term" value="C:plasma membrane"/>
    <property type="evidence" value="ECO:0007669"/>
    <property type="project" value="InterPro"/>
</dbReference>
<dbReference type="Gene3D" id="3.40.50.720">
    <property type="entry name" value="NAD(P)-binding Rossmann-like Domain"/>
    <property type="match status" value="1"/>
</dbReference>
<gene>
    <name evidence="4" type="ORF">A5844_000935</name>
</gene>
<accession>A0A242JZG2</accession>
<evidence type="ECO:0000259" key="3">
    <source>
        <dbReference type="PROSITE" id="PS51201"/>
    </source>
</evidence>
<keyword evidence="1" id="KW-0406">Ion transport</keyword>
<dbReference type="Pfam" id="PF02254">
    <property type="entry name" value="TrkA_N"/>
    <property type="match status" value="1"/>
</dbReference>
<keyword evidence="5" id="KW-1185">Reference proteome</keyword>
<sequence>MNFFNTIKKEQGRTVVIGCGRLGATLASSLSETGEDVLVIDISKDSFRKLSPSFSGLTVIGNATSLDVLREAQINKYTTVACVTDDGNTNIMTAQLVKELFSAQRVITRLHDPEKSCIYEDQGIETICPSVLAIEAINHLLLGKRSKEGNL</sequence>
<dbReference type="PANTHER" id="PTHR43833">
    <property type="entry name" value="POTASSIUM CHANNEL PROTEIN 2-RELATED-RELATED"/>
    <property type="match status" value="1"/>
</dbReference>
<dbReference type="AlphaFoldDB" id="A0A242JZG2"/>
<protein>
    <recommendedName>
        <fullName evidence="3">RCK N-terminal domain-containing protein</fullName>
    </recommendedName>
</protein>
<evidence type="ECO:0000256" key="1">
    <source>
        <dbReference type="ARBA" id="ARBA00022538"/>
    </source>
</evidence>
<organism evidence="4 5">
    <name type="scientific">Candidatus Enterococcus wittei</name>
    <dbReference type="NCBI Taxonomy" id="1987383"/>
    <lineage>
        <taxon>Bacteria</taxon>
        <taxon>Bacillati</taxon>
        <taxon>Bacillota</taxon>
        <taxon>Bacilli</taxon>
        <taxon>Lactobacillales</taxon>
        <taxon>Enterococcaceae</taxon>
        <taxon>Enterococcus</taxon>
    </lineage>
</organism>
<feature type="domain" description="RCK N-terminal" evidence="3">
    <location>
        <begin position="11"/>
        <end position="131"/>
    </location>
</feature>
<dbReference type="SUPFAM" id="SSF51735">
    <property type="entry name" value="NAD(P)-binding Rossmann-fold domains"/>
    <property type="match status" value="1"/>
</dbReference>
<keyword evidence="1" id="KW-0813">Transport</keyword>
<evidence type="ECO:0000313" key="4">
    <source>
        <dbReference type="EMBL" id="OTP10801.1"/>
    </source>
</evidence>
<dbReference type="InterPro" id="IPR036291">
    <property type="entry name" value="NAD(P)-bd_dom_sf"/>
</dbReference>
<keyword evidence="1" id="KW-0633">Potassium transport</keyword>
<dbReference type="InterPro" id="IPR050721">
    <property type="entry name" value="Trk_Ktr_HKT_K-transport"/>
</dbReference>
<dbReference type="GO" id="GO:0015079">
    <property type="term" value="F:potassium ion transmembrane transporter activity"/>
    <property type="evidence" value="ECO:0007669"/>
    <property type="project" value="InterPro"/>
</dbReference>
<dbReference type="EMBL" id="NGMO01000002">
    <property type="protein sequence ID" value="OTP10801.1"/>
    <property type="molecule type" value="Genomic_DNA"/>
</dbReference>
<reference evidence="4 5" key="1">
    <citation type="submission" date="2017-05" db="EMBL/GenBank/DDBJ databases">
        <title>The Genome Sequence of Enterococcus sp. 10A9_DIV0425.</title>
        <authorList>
            <consortium name="The Broad Institute Genomics Platform"/>
            <consortium name="The Broad Institute Genomic Center for Infectious Diseases"/>
            <person name="Earl A."/>
            <person name="Manson A."/>
            <person name="Schwartman J."/>
            <person name="Gilmore M."/>
            <person name="Abouelleil A."/>
            <person name="Cao P."/>
            <person name="Chapman S."/>
            <person name="Cusick C."/>
            <person name="Shea T."/>
            <person name="Young S."/>
            <person name="Neafsey D."/>
            <person name="Nusbaum C."/>
            <person name="Birren B."/>
        </authorList>
    </citation>
    <scope>NUCLEOTIDE SEQUENCE [LARGE SCALE GENOMIC DNA]</scope>
    <source>
        <strain evidence="4 5">10A9_DIV0425</strain>
    </source>
</reference>
<dbReference type="RefSeq" id="WP_086284139.1">
    <property type="nucleotide sequence ID" value="NZ_NGMO01000002.1"/>
</dbReference>
<keyword evidence="2" id="KW-0630">Potassium</keyword>
<comment type="caution">
    <text evidence="4">The sequence shown here is derived from an EMBL/GenBank/DDBJ whole genome shotgun (WGS) entry which is preliminary data.</text>
</comment>
<evidence type="ECO:0000256" key="2">
    <source>
        <dbReference type="ARBA" id="ARBA00022958"/>
    </source>
</evidence>
<evidence type="ECO:0000313" key="5">
    <source>
        <dbReference type="Proteomes" id="UP000194933"/>
    </source>
</evidence>
<dbReference type="PRINTS" id="PR00335">
    <property type="entry name" value="KUPTAKETRKA"/>
</dbReference>
<dbReference type="InterPro" id="IPR006036">
    <property type="entry name" value="K_uptake_TrkA"/>
</dbReference>